<dbReference type="EMBL" id="JANBPT010000401">
    <property type="protein sequence ID" value="KAJ1922120.1"/>
    <property type="molecule type" value="Genomic_DNA"/>
</dbReference>
<dbReference type="AlphaFoldDB" id="A0A9W8A3J7"/>
<feature type="domain" description="UBC core" evidence="3">
    <location>
        <begin position="11"/>
        <end position="160"/>
    </location>
</feature>
<reference evidence="4" key="1">
    <citation type="submission" date="2022-07" db="EMBL/GenBank/DDBJ databases">
        <title>Phylogenomic reconstructions and comparative analyses of Kickxellomycotina fungi.</title>
        <authorList>
            <person name="Reynolds N.K."/>
            <person name="Stajich J.E."/>
            <person name="Barry K."/>
            <person name="Grigoriev I.V."/>
            <person name="Crous P."/>
            <person name="Smith M.E."/>
        </authorList>
    </citation>
    <scope>NUCLEOTIDE SEQUENCE</scope>
    <source>
        <strain evidence="4">RSA 861</strain>
    </source>
</reference>
<dbReference type="Pfam" id="PF00179">
    <property type="entry name" value="UQ_con"/>
    <property type="match status" value="1"/>
</dbReference>
<dbReference type="InterPro" id="IPR050113">
    <property type="entry name" value="Ub_conjugating_enzyme"/>
</dbReference>
<sequence>MASSTTAASTPSVKRLMKEWRTLQRENSPHYEAAPLEDNLFEWHFTLRGQAGTDFEGGKYHGRIQLPVEYPFKPPSVIFLTPNGRFQLHKKICLSMTQYHPEDWQPAWDIRCILLALISFMPSEVSNSVGDINYSSEQRKQLALRSQKWTCESCGKCMAEVLRAVPDAALAADAATDGAVLPLFSLQYNQDTASTPPSSSKGIPAKETSKVGLASEAVASPITTPNLSPALAETEVSSPPVAPTNASLVTNPPSPTTATSASTAARVGHRPVSLRPEVRMFGLNSKQWDTGIAVFMALLVSLLCHKFVF</sequence>
<keyword evidence="4" id="KW-0808">Transferase</keyword>
<evidence type="ECO:0000256" key="2">
    <source>
        <dbReference type="SAM" id="MobiDB-lite"/>
    </source>
</evidence>
<feature type="compositionally biased region" description="Low complexity" evidence="2">
    <location>
        <begin position="256"/>
        <end position="265"/>
    </location>
</feature>
<protein>
    <submittedName>
        <fullName evidence="4">Ubiquitin-conjugating enzyme E2 J1</fullName>
        <ecNumber evidence="4">2.3.2.23</ecNumber>
    </submittedName>
</protein>
<dbReference type="SMART" id="SM00212">
    <property type="entry name" value="UBCc"/>
    <property type="match status" value="1"/>
</dbReference>
<dbReference type="SUPFAM" id="SSF54495">
    <property type="entry name" value="UBC-like"/>
    <property type="match status" value="1"/>
</dbReference>
<evidence type="ECO:0000259" key="3">
    <source>
        <dbReference type="PROSITE" id="PS50127"/>
    </source>
</evidence>
<keyword evidence="1" id="KW-0833">Ubl conjugation pathway</keyword>
<dbReference type="EC" id="2.3.2.23" evidence="4"/>
<dbReference type="Gene3D" id="3.10.110.10">
    <property type="entry name" value="Ubiquitin Conjugating Enzyme"/>
    <property type="match status" value="1"/>
</dbReference>
<dbReference type="PROSITE" id="PS50127">
    <property type="entry name" value="UBC_2"/>
    <property type="match status" value="1"/>
</dbReference>
<accession>A0A9W8A3J7</accession>
<evidence type="ECO:0000313" key="4">
    <source>
        <dbReference type="EMBL" id="KAJ1922120.1"/>
    </source>
</evidence>
<name>A0A9W8A3J7_9FUNG</name>
<dbReference type="Proteomes" id="UP001150569">
    <property type="component" value="Unassembled WGS sequence"/>
</dbReference>
<dbReference type="CDD" id="cd23799">
    <property type="entry name" value="UBCc_UBE2J"/>
    <property type="match status" value="1"/>
</dbReference>
<dbReference type="PANTHER" id="PTHR24067">
    <property type="entry name" value="UBIQUITIN-CONJUGATING ENZYME E2"/>
    <property type="match status" value="1"/>
</dbReference>
<dbReference type="FunFam" id="3.10.110.10:FF:000086">
    <property type="entry name" value="Ubiquitin-conjugating enzyme E2 J1"/>
    <property type="match status" value="1"/>
</dbReference>
<dbReference type="OrthoDB" id="1158011at2759"/>
<keyword evidence="5" id="KW-1185">Reference proteome</keyword>
<gene>
    <name evidence="4" type="primary">UBE2J1_1</name>
    <name evidence="4" type="ORF">IWQ60_006602</name>
</gene>
<feature type="region of interest" description="Disordered" evidence="2">
    <location>
        <begin position="232"/>
        <end position="269"/>
    </location>
</feature>
<dbReference type="InterPro" id="IPR000608">
    <property type="entry name" value="UBC"/>
</dbReference>
<dbReference type="GO" id="GO:0061631">
    <property type="term" value="F:ubiquitin conjugating enzyme activity"/>
    <property type="evidence" value="ECO:0007669"/>
    <property type="project" value="UniProtKB-EC"/>
</dbReference>
<organism evidence="4 5">
    <name type="scientific">Tieghemiomyces parasiticus</name>
    <dbReference type="NCBI Taxonomy" id="78921"/>
    <lineage>
        <taxon>Eukaryota</taxon>
        <taxon>Fungi</taxon>
        <taxon>Fungi incertae sedis</taxon>
        <taxon>Zoopagomycota</taxon>
        <taxon>Kickxellomycotina</taxon>
        <taxon>Dimargaritomycetes</taxon>
        <taxon>Dimargaritales</taxon>
        <taxon>Dimargaritaceae</taxon>
        <taxon>Tieghemiomyces</taxon>
    </lineage>
</organism>
<proteinExistence type="predicted"/>
<comment type="caution">
    <text evidence="4">The sequence shown here is derived from an EMBL/GenBank/DDBJ whole genome shotgun (WGS) entry which is preliminary data.</text>
</comment>
<keyword evidence="4" id="KW-0012">Acyltransferase</keyword>
<evidence type="ECO:0000313" key="5">
    <source>
        <dbReference type="Proteomes" id="UP001150569"/>
    </source>
</evidence>
<evidence type="ECO:0000256" key="1">
    <source>
        <dbReference type="ARBA" id="ARBA00022786"/>
    </source>
</evidence>
<dbReference type="InterPro" id="IPR016135">
    <property type="entry name" value="UBQ-conjugating_enzyme/RWD"/>
</dbReference>